<keyword evidence="1" id="KW-0418">Kinase</keyword>
<organism evidence="1 2">
    <name type="scientific">Pedobacter africanus</name>
    <dbReference type="NCBI Taxonomy" id="151894"/>
    <lineage>
        <taxon>Bacteria</taxon>
        <taxon>Pseudomonadati</taxon>
        <taxon>Bacteroidota</taxon>
        <taxon>Sphingobacteriia</taxon>
        <taxon>Sphingobacteriales</taxon>
        <taxon>Sphingobacteriaceae</taxon>
        <taxon>Pedobacter</taxon>
    </lineage>
</organism>
<name>A0ACC6L575_9SPHI</name>
<evidence type="ECO:0000313" key="2">
    <source>
        <dbReference type="Proteomes" id="UP001246858"/>
    </source>
</evidence>
<proteinExistence type="predicted"/>
<keyword evidence="1" id="KW-0808">Transferase</keyword>
<sequence length="638" mass="73375">MNIKLYCVLPLFFILSQTAIAQPRSNAQKEFNKLSDSYQSKQVSAEEYFKQANLLTHQLLSEGKHFETKELVHLLNLYEEIAWSKPEYGRARVSYFFLFFNNARMFKKKGASMYYAEKVTAEYKKYGEAHPLIEQLQKTKIYQEMRLYPKIIEIYNTEKKYLESLPELLRNHKVDGSVGLNAMYILSPVLEGYIKLNDSKSVQQTAHLARQIGTALARNPSSTRPQLLYNELLMIDIDHSLANFERKYEVSKTLLHRMAELKTKYKDQTTNFIEFNLVRLRMENYLNLKNRDSLRHYIAKYESSPNFGKSQSAELAEFKAKLNALEGDYRNAYLSVNDALKYEREMQTSLMAESSDLLYAYTQAEHSSIALEKTEKAKQQRTVLLVLISVSALIVIFIIYVITSYRSRKAKAQIEALNSAADMQIIAIEEVKHQAVKEEQRRLGQDLHDGLSSSIAAIRHQLETLTLETDDITLKNKLGRLQTETERAYEVARKKSHEWFSAADQQQEQSFEKQIRILTDSALPDSRYNKTIQIDDSSLTGVSTDMRITLLRIVQEAITNIIKHAKAKNVGILIYEEEDTLLLTINDDGVGLNETKTTSKKSAIGLESIRRRVEYLNGELNIDSDINGTEIMVSIPLK</sequence>
<evidence type="ECO:0000313" key="1">
    <source>
        <dbReference type="EMBL" id="MDR6786649.1"/>
    </source>
</evidence>
<gene>
    <name evidence="1" type="ORF">J2X78_005245</name>
</gene>
<protein>
    <submittedName>
        <fullName evidence="1">Signal transduction histidine kinase</fullName>
    </submittedName>
</protein>
<keyword evidence="2" id="KW-1185">Reference proteome</keyword>
<accession>A0ACC6L575</accession>
<dbReference type="Proteomes" id="UP001246858">
    <property type="component" value="Unassembled WGS sequence"/>
</dbReference>
<dbReference type="EMBL" id="JAVDTF010000008">
    <property type="protein sequence ID" value="MDR6786649.1"/>
    <property type="molecule type" value="Genomic_DNA"/>
</dbReference>
<comment type="caution">
    <text evidence="1">The sequence shown here is derived from an EMBL/GenBank/DDBJ whole genome shotgun (WGS) entry which is preliminary data.</text>
</comment>
<reference evidence="1" key="1">
    <citation type="submission" date="2023-07" db="EMBL/GenBank/DDBJ databases">
        <title>Sorghum-associated microbial communities from plants grown in Nebraska, USA.</title>
        <authorList>
            <person name="Schachtman D."/>
        </authorList>
    </citation>
    <scope>NUCLEOTIDE SEQUENCE</scope>
    <source>
        <strain evidence="1">2697</strain>
    </source>
</reference>